<organism evidence="1 2">
    <name type="scientific">Solanum tuberosum</name>
    <name type="common">Potato</name>
    <dbReference type="NCBI Taxonomy" id="4113"/>
    <lineage>
        <taxon>Eukaryota</taxon>
        <taxon>Viridiplantae</taxon>
        <taxon>Streptophyta</taxon>
        <taxon>Embryophyta</taxon>
        <taxon>Tracheophyta</taxon>
        <taxon>Spermatophyta</taxon>
        <taxon>Magnoliopsida</taxon>
        <taxon>eudicotyledons</taxon>
        <taxon>Gunneridae</taxon>
        <taxon>Pentapetalae</taxon>
        <taxon>asterids</taxon>
        <taxon>lamiids</taxon>
        <taxon>Solanales</taxon>
        <taxon>Solanaceae</taxon>
        <taxon>Solanoideae</taxon>
        <taxon>Solaneae</taxon>
        <taxon>Solanum</taxon>
    </lineage>
</organism>
<protein>
    <submittedName>
        <fullName evidence="1">Cornichon family protein</fullName>
    </submittedName>
</protein>
<keyword evidence="2" id="KW-1185">Reference proteome</keyword>
<gene>
    <name evidence="1" type="primary">LOC102579679</name>
</gene>
<dbReference type="EnsemblPlants" id="PGSC0003DMT400033254">
    <property type="protein sequence ID" value="PGSC0003DMT400033254"/>
    <property type="gene ID" value="PGSC0003DMG401012773"/>
</dbReference>
<sequence length="74" mass="8568">MGDLLSWLLSFFLLVAVLAIVLYQVYSISISLHLPFSPYLMRLCKSPFGLLKLENLKLVEREEKLNQINFHVTT</sequence>
<dbReference type="ExpressionAtlas" id="M1AYU9">
    <property type="expression patterns" value="baseline"/>
</dbReference>
<dbReference type="Gramene" id="PGSC0003DMT400033254">
    <property type="protein sequence ID" value="PGSC0003DMT400033254"/>
    <property type="gene ID" value="PGSC0003DMG401012773"/>
</dbReference>
<evidence type="ECO:0000313" key="1">
    <source>
        <dbReference type="EnsemblPlants" id="PGSC0003DMT400033254"/>
    </source>
</evidence>
<dbReference type="HOGENOM" id="CLU_2692563_0_0_1"/>
<evidence type="ECO:0000313" key="2">
    <source>
        <dbReference type="Proteomes" id="UP000011115"/>
    </source>
</evidence>
<accession>M1AYU9</accession>
<reference evidence="1" key="2">
    <citation type="submission" date="2015-06" db="UniProtKB">
        <authorList>
            <consortium name="EnsemblPlants"/>
        </authorList>
    </citation>
    <scope>IDENTIFICATION</scope>
    <source>
        <strain evidence="1">DM1-3 516 R44</strain>
    </source>
</reference>
<proteinExistence type="predicted"/>
<name>M1AYU9_SOLTU</name>
<dbReference type="Proteomes" id="UP000011115">
    <property type="component" value="Unassembled WGS sequence"/>
</dbReference>
<reference evidence="2" key="1">
    <citation type="journal article" date="2011" name="Nature">
        <title>Genome sequence and analysis of the tuber crop potato.</title>
        <authorList>
            <consortium name="The Potato Genome Sequencing Consortium"/>
        </authorList>
    </citation>
    <scope>NUCLEOTIDE SEQUENCE [LARGE SCALE GENOMIC DNA]</scope>
    <source>
        <strain evidence="2">cv. DM1-3 516 R44</strain>
    </source>
</reference>
<dbReference type="OrthoDB" id="434393at2759"/>
<dbReference type="AlphaFoldDB" id="M1AYU9"/>